<dbReference type="AlphaFoldDB" id="A0A5S3Z5X4"/>
<evidence type="ECO:0000256" key="1">
    <source>
        <dbReference type="PROSITE-ProRule" id="PRU00339"/>
    </source>
</evidence>
<dbReference type="RefSeq" id="WP_138548005.1">
    <property type="nucleotide sequence ID" value="NZ_PNCG01000009.1"/>
</dbReference>
<feature type="chain" id="PRO_5024461540" description="Tail specific protease domain-containing protein" evidence="2">
    <location>
        <begin position="22"/>
        <end position="589"/>
    </location>
</feature>
<dbReference type="NCBIfam" id="NF047558">
    <property type="entry name" value="TPR_END_plus"/>
    <property type="match status" value="1"/>
</dbReference>
<feature type="signal peptide" evidence="2">
    <location>
        <begin position="1"/>
        <end position="21"/>
    </location>
</feature>
<evidence type="ECO:0000313" key="4">
    <source>
        <dbReference type="EMBL" id="TMP87280.1"/>
    </source>
</evidence>
<reference evidence="4 5" key="1">
    <citation type="submission" date="2017-12" db="EMBL/GenBank/DDBJ databases">
        <authorList>
            <person name="Paulsen S."/>
            <person name="Gram L.K."/>
        </authorList>
    </citation>
    <scope>NUCLEOTIDE SEQUENCE [LARGE SCALE GENOMIC DNA]</scope>
    <source>
        <strain evidence="4 5">S2897</strain>
    </source>
</reference>
<dbReference type="InterPro" id="IPR019734">
    <property type="entry name" value="TPR_rpt"/>
</dbReference>
<dbReference type="SUPFAM" id="SSF52096">
    <property type="entry name" value="ClpP/crotonase"/>
    <property type="match status" value="1"/>
</dbReference>
<name>A0A5S3Z5X4_9GAMM</name>
<accession>A0A5S3Z5X4</accession>
<dbReference type="InterPro" id="IPR011990">
    <property type="entry name" value="TPR-like_helical_dom_sf"/>
</dbReference>
<dbReference type="Pfam" id="PF03572">
    <property type="entry name" value="Peptidase_S41"/>
    <property type="match status" value="1"/>
</dbReference>
<protein>
    <recommendedName>
        <fullName evidence="3">Tail specific protease domain-containing protein</fullName>
    </recommendedName>
</protein>
<dbReference type="Pfam" id="PF13181">
    <property type="entry name" value="TPR_8"/>
    <property type="match status" value="2"/>
</dbReference>
<organism evidence="4 5">
    <name type="scientific">Pseudoalteromonas ruthenica</name>
    <dbReference type="NCBI Taxonomy" id="151081"/>
    <lineage>
        <taxon>Bacteria</taxon>
        <taxon>Pseudomonadati</taxon>
        <taxon>Pseudomonadota</taxon>
        <taxon>Gammaproteobacteria</taxon>
        <taxon>Alteromonadales</taxon>
        <taxon>Pseudoalteromonadaceae</taxon>
        <taxon>Pseudoalteromonas</taxon>
    </lineage>
</organism>
<reference evidence="5" key="2">
    <citation type="submission" date="2019-06" db="EMBL/GenBank/DDBJ databases">
        <title>Co-occurence of chitin degradation, pigmentation and bioactivity in marine Pseudoalteromonas.</title>
        <authorList>
            <person name="Sonnenschein E.C."/>
            <person name="Bech P.K."/>
        </authorList>
    </citation>
    <scope>NUCLEOTIDE SEQUENCE [LARGE SCALE GENOMIC DNA]</scope>
    <source>
        <strain evidence="5">S2897</strain>
    </source>
</reference>
<dbReference type="SMART" id="SM00028">
    <property type="entry name" value="TPR"/>
    <property type="match status" value="3"/>
</dbReference>
<dbReference type="Proteomes" id="UP000305874">
    <property type="component" value="Unassembled WGS sequence"/>
</dbReference>
<evidence type="ECO:0000259" key="3">
    <source>
        <dbReference type="Pfam" id="PF03572"/>
    </source>
</evidence>
<sequence length="589" mass="65723">MRITLLCSMVACVLVSAPVAANSRADVMTNNAFINAPSDAFPKDAKSYWQQRQQAVQYARQEQWQLALPLLETLTKTYRDDGDTWFLLGHGYMLDKQYEKAIPALERAIALGTIISGVPSTSSPANDMMVKIARCYSALGESQAALQWLERALAYRWDDRKSLLTSKHFTALATNTQFKAIAGAALADNLSRDQQWLKDLDFLVAEIERLHVNAFHHISQQAFTAKVQQIAEAIPDLSDQQIVFQFMSLLGSLGNGHNFIVPTHSLKGAFTQLPVQFYRFNDGYFIVSASAKYRHLVGQKVLRIGNTPIAQVVDKVAMVNARDNEMQQLWLAPFYLSLPQVLQGVGVTTETEKTALTVSDSQGVTTHVILPAESFNFTGFPKLPKLEEQHNPLYLSQQHQPYWLKISPEQNLAYVQFNRVGQKKSESLAAFSKRISRIANERQVQNLVLDLRHNSGGNGSIIPPLTRALLHFAQEREQNKLFVIVGRNTFSAAHLLLADLNRLSDAIIVGEPSGSRPNHLGESGWFKLPYSGVWGLISSQFHQASKAEDHRIWIAPHVPVTLSSKQYFNAHDPAMAAIHGIIGTHKHAQ</sequence>
<feature type="domain" description="Tail specific protease" evidence="3">
    <location>
        <begin position="412"/>
        <end position="514"/>
    </location>
</feature>
<evidence type="ECO:0000313" key="5">
    <source>
        <dbReference type="Proteomes" id="UP000305874"/>
    </source>
</evidence>
<feature type="repeat" description="TPR" evidence="1">
    <location>
        <begin position="82"/>
        <end position="115"/>
    </location>
</feature>
<gene>
    <name evidence="4" type="ORF">CWC05_09320</name>
</gene>
<keyword evidence="1" id="KW-0802">TPR repeat</keyword>
<dbReference type="Gene3D" id="1.25.40.10">
    <property type="entry name" value="Tetratricopeptide repeat domain"/>
    <property type="match status" value="1"/>
</dbReference>
<dbReference type="Gene3D" id="3.90.226.10">
    <property type="entry name" value="2-enoyl-CoA Hydratase, Chain A, domain 1"/>
    <property type="match status" value="1"/>
</dbReference>
<dbReference type="PROSITE" id="PS50005">
    <property type="entry name" value="TPR"/>
    <property type="match status" value="1"/>
</dbReference>
<dbReference type="EMBL" id="PNCG01000009">
    <property type="protein sequence ID" value="TMP87280.1"/>
    <property type="molecule type" value="Genomic_DNA"/>
</dbReference>
<keyword evidence="2" id="KW-0732">Signal</keyword>
<dbReference type="InterPro" id="IPR005151">
    <property type="entry name" value="Tail-specific_protease"/>
</dbReference>
<proteinExistence type="predicted"/>
<dbReference type="SUPFAM" id="SSF48452">
    <property type="entry name" value="TPR-like"/>
    <property type="match status" value="1"/>
</dbReference>
<evidence type="ECO:0000256" key="2">
    <source>
        <dbReference type="SAM" id="SignalP"/>
    </source>
</evidence>
<comment type="caution">
    <text evidence="4">The sequence shown here is derived from an EMBL/GenBank/DDBJ whole genome shotgun (WGS) entry which is preliminary data.</text>
</comment>
<dbReference type="InterPro" id="IPR029045">
    <property type="entry name" value="ClpP/crotonase-like_dom_sf"/>
</dbReference>